<proteinExistence type="predicted"/>
<accession>A0A829H899</accession>
<dbReference type="SUPFAM" id="SSF51011">
    <property type="entry name" value="Glycosyl hydrolase domain"/>
    <property type="match status" value="1"/>
</dbReference>
<dbReference type="InterPro" id="IPR013780">
    <property type="entry name" value="Glyco_hydro_b"/>
</dbReference>
<comment type="caution">
    <text evidence="1">The sequence shown here is derived from an EMBL/GenBank/DDBJ whole genome shotgun (WGS) entry which is preliminary data.</text>
</comment>
<dbReference type="EMBL" id="ANKE01000207">
    <property type="protein sequence ID" value="EPC74338.1"/>
    <property type="molecule type" value="Genomic_DNA"/>
</dbReference>
<dbReference type="Proteomes" id="UP000014244">
    <property type="component" value="Unassembled WGS sequence"/>
</dbReference>
<feature type="non-terminal residue" evidence="1">
    <location>
        <position position="1"/>
    </location>
</feature>
<evidence type="ECO:0000313" key="2">
    <source>
        <dbReference type="Proteomes" id="UP000014244"/>
    </source>
</evidence>
<reference evidence="1 2" key="1">
    <citation type="journal article" date="2013" name="PLoS ONE">
        <title>Lactobacillus paracasei comparative genomics: towards species pan-genome definition and exploitation of diversity.</title>
        <authorList>
            <person name="Smokvina T."/>
            <person name="Wels M."/>
            <person name="Polka J."/>
            <person name="Chervaux C."/>
            <person name="Brisse S."/>
            <person name="Boekhorst J."/>
            <person name="van Hylckama Vlieg J.E."/>
            <person name="Siezen R.J."/>
        </authorList>
    </citation>
    <scope>NUCLEOTIDE SEQUENCE [LARGE SCALE GENOMIC DNA]</scope>
    <source>
        <strain evidence="1 2">Lpp41</strain>
    </source>
</reference>
<dbReference type="Gene3D" id="2.60.40.1180">
    <property type="entry name" value="Golgi alpha-mannosidase II"/>
    <property type="match status" value="1"/>
</dbReference>
<evidence type="ECO:0000313" key="1">
    <source>
        <dbReference type="EMBL" id="EPC74338.1"/>
    </source>
</evidence>
<gene>
    <name evidence="1" type="ORF">Lpp41_04176</name>
</gene>
<name>A0A829H899_LACPA</name>
<sequence>NAHNDNVIAYARGQHVQIFVNLSSKPAAVDLPAGHVWLNNYSDVGTSLQPYQAILIEVK</sequence>
<dbReference type="AlphaFoldDB" id="A0A829H899"/>
<organism evidence="1 2">
    <name type="scientific">Lacticaseibacillus paracasei subsp. paracasei Lpp41</name>
    <dbReference type="NCBI Taxonomy" id="1256208"/>
    <lineage>
        <taxon>Bacteria</taxon>
        <taxon>Bacillati</taxon>
        <taxon>Bacillota</taxon>
        <taxon>Bacilli</taxon>
        <taxon>Lactobacillales</taxon>
        <taxon>Lactobacillaceae</taxon>
        <taxon>Lacticaseibacillus</taxon>
    </lineage>
</organism>
<protein>
    <submittedName>
        <fullName evidence="1">Alpha-glucosidase</fullName>
    </submittedName>
</protein>